<keyword evidence="9 12" id="KW-1133">Transmembrane helix</keyword>
<comment type="caution">
    <text evidence="14">The sequence shown here is derived from an EMBL/GenBank/DDBJ whole genome shotgun (WGS) entry which is preliminary data.</text>
</comment>
<evidence type="ECO:0000256" key="12">
    <source>
        <dbReference type="SAM" id="Phobius"/>
    </source>
</evidence>
<evidence type="ECO:0000259" key="13">
    <source>
        <dbReference type="Pfam" id="PF12894"/>
    </source>
</evidence>
<evidence type="ECO:0000256" key="3">
    <source>
        <dbReference type="ARBA" id="ARBA00022574"/>
    </source>
</evidence>
<dbReference type="Pfam" id="PF00400">
    <property type="entry name" value="WD40"/>
    <property type="match status" value="1"/>
</dbReference>
<dbReference type="FunFam" id="2.130.10.10:FF:000612">
    <property type="entry name" value="SEC12-like protein 2"/>
    <property type="match status" value="1"/>
</dbReference>
<evidence type="ECO:0000313" key="14">
    <source>
        <dbReference type="EMBL" id="KAF4402591.1"/>
    </source>
</evidence>
<evidence type="ECO:0000256" key="5">
    <source>
        <dbReference type="ARBA" id="ARBA00022737"/>
    </source>
</evidence>
<keyword evidence="3" id="KW-0853">WD repeat</keyword>
<keyword evidence="8" id="KW-0653">Protein transport</keyword>
<evidence type="ECO:0000256" key="4">
    <source>
        <dbReference type="ARBA" id="ARBA00022692"/>
    </source>
</evidence>
<reference evidence="14 15" key="1">
    <citation type="journal article" date="2020" name="bioRxiv">
        <title>Sequence and annotation of 42 cannabis genomes reveals extensive copy number variation in cannabinoid synthesis and pathogen resistance genes.</title>
        <authorList>
            <person name="Mckernan K.J."/>
            <person name="Helbert Y."/>
            <person name="Kane L.T."/>
            <person name="Ebling H."/>
            <person name="Zhang L."/>
            <person name="Liu B."/>
            <person name="Eaton Z."/>
            <person name="Mclaughlin S."/>
            <person name="Kingan S."/>
            <person name="Baybayan P."/>
            <person name="Concepcion G."/>
            <person name="Jordan M."/>
            <person name="Riva A."/>
            <person name="Barbazuk W."/>
            <person name="Harkins T."/>
        </authorList>
    </citation>
    <scope>NUCLEOTIDE SEQUENCE [LARGE SCALE GENOMIC DNA]</scope>
    <source>
        <strain evidence="15">cv. Jamaican Lion 4</strain>
        <tissue evidence="14">Leaf</tissue>
    </source>
</reference>
<keyword evidence="7" id="KW-0931">ER-Golgi transport</keyword>
<protein>
    <recommendedName>
        <fullName evidence="13">Anaphase-promoting complex subunit 4-like WD40 domain-containing protein</fullName>
    </recommendedName>
</protein>
<dbReference type="EMBL" id="JAATIQ010000007">
    <property type="protein sequence ID" value="KAF4402591.1"/>
    <property type="molecule type" value="Genomic_DNA"/>
</dbReference>
<accession>A0A803QPS9</accession>
<comment type="subcellular location">
    <subcellularLocation>
        <location evidence="1">Endoplasmic reticulum membrane</location>
        <topology evidence="1">Single-pass membrane protein</topology>
    </subcellularLocation>
</comment>
<dbReference type="GO" id="GO:0003400">
    <property type="term" value="P:regulation of COPII vesicle coating"/>
    <property type="evidence" value="ECO:0007669"/>
    <property type="project" value="TreeGrafter"/>
</dbReference>
<feature type="region of interest" description="Disordered" evidence="11">
    <location>
        <begin position="29"/>
        <end position="50"/>
    </location>
</feature>
<dbReference type="GO" id="GO:0005085">
    <property type="term" value="F:guanyl-nucleotide exchange factor activity"/>
    <property type="evidence" value="ECO:0007669"/>
    <property type="project" value="InterPro"/>
</dbReference>
<accession>A0A803QPT1</accession>
<evidence type="ECO:0000313" key="15">
    <source>
        <dbReference type="Proteomes" id="UP000583929"/>
    </source>
</evidence>
<keyword evidence="5" id="KW-0677">Repeat</keyword>
<dbReference type="InterPro" id="IPR001680">
    <property type="entry name" value="WD40_rpt"/>
</dbReference>
<dbReference type="Pfam" id="PF12894">
    <property type="entry name" value="ANAPC4_WD40"/>
    <property type="match status" value="1"/>
</dbReference>
<proteinExistence type="predicted"/>
<evidence type="ECO:0000256" key="11">
    <source>
        <dbReference type="SAM" id="MobiDB-lite"/>
    </source>
</evidence>
<dbReference type="Gene3D" id="2.130.10.10">
    <property type="entry name" value="YVTN repeat-like/Quinoprotein amine dehydrogenase"/>
    <property type="match status" value="1"/>
</dbReference>
<evidence type="ECO:0000256" key="1">
    <source>
        <dbReference type="ARBA" id="ARBA00004389"/>
    </source>
</evidence>
<evidence type="ECO:0000256" key="6">
    <source>
        <dbReference type="ARBA" id="ARBA00022824"/>
    </source>
</evidence>
<gene>
    <name evidence="14" type="ORF">G4B88_012376</name>
</gene>
<dbReference type="GO" id="GO:0006888">
    <property type="term" value="P:endoplasmic reticulum to Golgi vesicle-mediated transport"/>
    <property type="evidence" value="ECO:0007669"/>
    <property type="project" value="TreeGrafter"/>
</dbReference>
<dbReference type="AlphaFoldDB" id="A0A7J6I688"/>
<evidence type="ECO:0000256" key="9">
    <source>
        <dbReference type="ARBA" id="ARBA00022989"/>
    </source>
</evidence>
<dbReference type="InterPro" id="IPR024977">
    <property type="entry name" value="Apc4-like_WD40_dom"/>
</dbReference>
<keyword evidence="4 12" id="KW-0812">Transmembrane</keyword>
<evidence type="ECO:0000256" key="7">
    <source>
        <dbReference type="ARBA" id="ARBA00022892"/>
    </source>
</evidence>
<name>A0A7J6I688_CANSA</name>
<dbReference type="Proteomes" id="UP000583929">
    <property type="component" value="Unassembled WGS sequence"/>
</dbReference>
<evidence type="ECO:0000256" key="8">
    <source>
        <dbReference type="ARBA" id="ARBA00022927"/>
    </source>
</evidence>
<dbReference type="InterPro" id="IPR011047">
    <property type="entry name" value="Quinoprotein_ADH-like_sf"/>
</dbReference>
<keyword evidence="15" id="KW-1185">Reference proteome</keyword>
<keyword evidence="2" id="KW-0813">Transport</keyword>
<keyword evidence="6" id="KW-0256">Endoplasmic reticulum</keyword>
<feature type="compositionally biased region" description="Basic and acidic residues" evidence="11">
    <location>
        <begin position="30"/>
        <end position="50"/>
    </location>
</feature>
<organism evidence="14 15">
    <name type="scientific">Cannabis sativa</name>
    <name type="common">Hemp</name>
    <name type="synonym">Marijuana</name>
    <dbReference type="NCBI Taxonomy" id="3483"/>
    <lineage>
        <taxon>Eukaryota</taxon>
        <taxon>Viridiplantae</taxon>
        <taxon>Streptophyta</taxon>
        <taxon>Embryophyta</taxon>
        <taxon>Tracheophyta</taxon>
        <taxon>Spermatophyta</taxon>
        <taxon>Magnoliopsida</taxon>
        <taxon>eudicotyledons</taxon>
        <taxon>Gunneridae</taxon>
        <taxon>Pentapetalae</taxon>
        <taxon>rosids</taxon>
        <taxon>fabids</taxon>
        <taxon>Rosales</taxon>
        <taxon>Cannabaceae</taxon>
        <taxon>Cannabis</taxon>
    </lineage>
</organism>
<accession>A0A803QPT0</accession>
<dbReference type="GO" id="GO:0015031">
    <property type="term" value="P:protein transport"/>
    <property type="evidence" value="ECO:0007669"/>
    <property type="project" value="UniProtKB-KW"/>
</dbReference>
<sequence length="398" mass="43473">MANNPEPQNFKKYGVPFYSVAWVPYNSIRFDPKPKPEDEPDQPKPDDEPTADRKYIVLAGGGGEGNSGIPNAVVLSEFDATSNSLSDQPVAKHRTGSNLPYRMAVHPGGEGLICSFPQSCRWFEWDGENSMEGHQLGVKQSDRVLTSLEDVEQQLAMAFNNEGSILASGSEDGNLKVFKWPSMEIVLDQAKVHSSVKDLHFSPDGKLLASLGSVGCRVWDVISSKPVASLAKGNDEIFCACRFSQTNDKNLVLYTAAVTGKGGSIVTWNTTTWNRIASKSIVRDPISAFDVSADGKFLACGTTQGDIFVVNSSSMRIRQVIKKAHLGFVTTLRFSHDSRALASASLDSSARVTLIEEKKDGAGGFSLWLIILIILIAIAAYFLKNPQRFKEFTTMIKL</sequence>
<evidence type="ECO:0000256" key="2">
    <source>
        <dbReference type="ARBA" id="ARBA00022448"/>
    </source>
</evidence>
<feature type="domain" description="Anaphase-promoting complex subunit 4-like WD40" evidence="13">
    <location>
        <begin position="157"/>
        <end position="239"/>
    </location>
</feature>
<accession>A0A7J6I688</accession>
<dbReference type="GO" id="GO:0005789">
    <property type="term" value="C:endoplasmic reticulum membrane"/>
    <property type="evidence" value="ECO:0007669"/>
    <property type="project" value="UniProtKB-SubCell"/>
</dbReference>
<keyword evidence="10 12" id="KW-0472">Membrane</keyword>
<dbReference type="PANTHER" id="PTHR23284">
    <property type="entry name" value="PROLACTIN REGULATORY ELEMENT BINDING PROTEIN"/>
    <property type="match status" value="1"/>
</dbReference>
<dbReference type="SUPFAM" id="SSF50998">
    <property type="entry name" value="Quinoprotein alcohol dehydrogenase-like"/>
    <property type="match status" value="1"/>
</dbReference>
<dbReference type="OMA" id="YYVQPRI"/>
<dbReference type="InterPro" id="IPR045260">
    <property type="entry name" value="Sec12-like"/>
</dbReference>
<feature type="transmembrane region" description="Helical" evidence="12">
    <location>
        <begin position="365"/>
        <end position="383"/>
    </location>
</feature>
<accession>A0A803QPS8</accession>
<evidence type="ECO:0000256" key="10">
    <source>
        <dbReference type="ARBA" id="ARBA00023136"/>
    </source>
</evidence>
<dbReference type="OrthoDB" id="2013972at2759"/>
<dbReference type="SMART" id="SM00320">
    <property type="entry name" value="WD40"/>
    <property type="match status" value="5"/>
</dbReference>
<dbReference type="InterPro" id="IPR015943">
    <property type="entry name" value="WD40/YVTN_repeat-like_dom_sf"/>
</dbReference>
<dbReference type="PANTHER" id="PTHR23284:SF0">
    <property type="entry name" value="PROLACTIN REGULATORY ELEMENT-BINDING PROTEIN"/>
    <property type="match status" value="1"/>
</dbReference>